<reference evidence="2" key="1">
    <citation type="submission" date="2021-01" db="EMBL/GenBank/DDBJ databases">
        <authorList>
            <person name="Corre E."/>
            <person name="Pelletier E."/>
            <person name="Niang G."/>
            <person name="Scheremetjew M."/>
            <person name="Finn R."/>
            <person name="Kale V."/>
            <person name="Holt S."/>
            <person name="Cochrane G."/>
            <person name="Meng A."/>
            <person name="Brown T."/>
            <person name="Cohen L."/>
        </authorList>
    </citation>
    <scope>NUCLEOTIDE SEQUENCE</scope>
    <source>
        <strain evidence="2">CCMP147</strain>
    </source>
</reference>
<name>A0A7R9WAR0_9STRA</name>
<organism evidence="2">
    <name type="scientific">Pseudictyota dubia</name>
    <dbReference type="NCBI Taxonomy" id="2749911"/>
    <lineage>
        <taxon>Eukaryota</taxon>
        <taxon>Sar</taxon>
        <taxon>Stramenopiles</taxon>
        <taxon>Ochrophyta</taxon>
        <taxon>Bacillariophyta</taxon>
        <taxon>Mediophyceae</taxon>
        <taxon>Biddulphiophycidae</taxon>
        <taxon>Eupodiscales</taxon>
        <taxon>Odontellaceae</taxon>
        <taxon>Pseudictyota</taxon>
    </lineage>
</organism>
<feature type="chain" id="PRO_5030515963" description="Secreted protein" evidence="1">
    <location>
        <begin position="19"/>
        <end position="158"/>
    </location>
</feature>
<accession>A0A7R9WAR0</accession>
<sequence>MMIHYPVVSCPLAFFSWAMYTVSDTSTDVILANGTKAAAFLPNLPRTTVNSAVVSASSPSVAMKYTPLWAGWNFFGRGRKTCCIGWNMWPGRCPSRREVRREVRAQSRRTLHLPDALAAIQGCLCDLDTVSHLGIVASPGADAGSRWKRLEELDEAQR</sequence>
<protein>
    <recommendedName>
        <fullName evidence="3">Secreted protein</fullName>
    </recommendedName>
</protein>
<keyword evidence="1" id="KW-0732">Signal</keyword>
<gene>
    <name evidence="2" type="ORF">TDUB1175_LOCUS17226</name>
</gene>
<evidence type="ECO:0000256" key="1">
    <source>
        <dbReference type="SAM" id="SignalP"/>
    </source>
</evidence>
<evidence type="ECO:0008006" key="3">
    <source>
        <dbReference type="Google" id="ProtNLM"/>
    </source>
</evidence>
<feature type="signal peptide" evidence="1">
    <location>
        <begin position="1"/>
        <end position="18"/>
    </location>
</feature>
<dbReference type="AlphaFoldDB" id="A0A7R9WAR0"/>
<evidence type="ECO:0000313" key="2">
    <source>
        <dbReference type="EMBL" id="CAD8318431.1"/>
    </source>
</evidence>
<dbReference type="EMBL" id="HBED01034377">
    <property type="protein sequence ID" value="CAD8318431.1"/>
    <property type="molecule type" value="Transcribed_RNA"/>
</dbReference>
<proteinExistence type="predicted"/>